<dbReference type="SUPFAM" id="SSF50475">
    <property type="entry name" value="FMN-binding split barrel"/>
    <property type="match status" value="1"/>
</dbReference>
<protein>
    <submittedName>
        <fullName evidence="8">Phenazine biosynthesis FMN-dependent oxidase PhzG</fullName>
        <ecNumber evidence="8">1.10.3.16</ecNumber>
    </submittedName>
</protein>
<dbReference type="InterPro" id="IPR011576">
    <property type="entry name" value="Pyridox_Oxase_N"/>
</dbReference>
<evidence type="ECO:0000313" key="8">
    <source>
        <dbReference type="EMBL" id="MFC4010185.1"/>
    </source>
</evidence>
<keyword evidence="5 8" id="KW-0560">Oxidoreductase</keyword>
<dbReference type="EC" id="1.10.3.16" evidence="8"/>
<organism evidence="8 9">
    <name type="scientific">Nonomuraea purpurea</name>
    <dbReference type="NCBI Taxonomy" id="1849276"/>
    <lineage>
        <taxon>Bacteria</taxon>
        <taxon>Bacillati</taxon>
        <taxon>Actinomycetota</taxon>
        <taxon>Actinomycetes</taxon>
        <taxon>Streptosporangiales</taxon>
        <taxon>Streptosporangiaceae</taxon>
        <taxon>Nonomuraea</taxon>
    </lineage>
</organism>
<name>A0ABV8GB17_9ACTN</name>
<dbReference type="InterPro" id="IPR000659">
    <property type="entry name" value="Pyridox_Oxase"/>
</dbReference>
<dbReference type="Pfam" id="PF01243">
    <property type="entry name" value="PNPOx_N"/>
    <property type="match status" value="1"/>
</dbReference>
<dbReference type="PANTHER" id="PTHR10851:SF0">
    <property type="entry name" value="PYRIDOXINE-5'-PHOSPHATE OXIDASE"/>
    <property type="match status" value="1"/>
</dbReference>
<evidence type="ECO:0000256" key="2">
    <source>
        <dbReference type="ARBA" id="ARBA00007301"/>
    </source>
</evidence>
<dbReference type="InterPro" id="IPR053451">
    <property type="entry name" value="Phenazine_biosynth_oxidase"/>
</dbReference>
<comment type="cofactor">
    <cofactor evidence="1">
        <name>FMN</name>
        <dbReference type="ChEBI" id="CHEBI:58210"/>
    </cofactor>
</comment>
<evidence type="ECO:0000256" key="1">
    <source>
        <dbReference type="ARBA" id="ARBA00001917"/>
    </source>
</evidence>
<proteinExistence type="inferred from homology"/>
<dbReference type="PANTHER" id="PTHR10851">
    <property type="entry name" value="PYRIDOXINE-5-PHOSPHATE OXIDASE"/>
    <property type="match status" value="1"/>
</dbReference>
<reference evidence="9" key="1">
    <citation type="journal article" date="2019" name="Int. J. Syst. Evol. Microbiol.">
        <title>The Global Catalogue of Microorganisms (GCM) 10K type strain sequencing project: providing services to taxonomists for standard genome sequencing and annotation.</title>
        <authorList>
            <consortium name="The Broad Institute Genomics Platform"/>
            <consortium name="The Broad Institute Genome Sequencing Center for Infectious Disease"/>
            <person name="Wu L."/>
            <person name="Ma J."/>
        </authorList>
    </citation>
    <scope>NUCLEOTIDE SEQUENCE [LARGE SCALE GENOMIC DNA]</scope>
    <source>
        <strain evidence="9">TBRC 1276</strain>
    </source>
</reference>
<sequence>MSSRFESLTGLTDRSFPEYDTPPAEPLGLVRAWIKAATEAGVREPLALALATADRRGHASTRMVAVVDVSARGVIFTTHSTSQKGREIAETGWGSGVLYWRETGQQLIVSGPVGQLPEPESDLLWAARPTPLHAMTTVSRQSEPLRDPGGLLSEAELLAADEVPLPRPVRFAGYCLEPASVEFWSAAASRLHRRLRYDKTATGWRTTRLQP</sequence>
<dbReference type="NCBIfam" id="NF004231">
    <property type="entry name" value="PRK05679.1"/>
    <property type="match status" value="1"/>
</dbReference>
<keyword evidence="3" id="KW-0285">Flavoprotein</keyword>
<dbReference type="EMBL" id="JBHSBI010000011">
    <property type="protein sequence ID" value="MFC4010185.1"/>
    <property type="molecule type" value="Genomic_DNA"/>
</dbReference>
<dbReference type="Pfam" id="PF10590">
    <property type="entry name" value="PNP_phzG_C"/>
    <property type="match status" value="1"/>
</dbReference>
<dbReference type="Gene3D" id="2.30.110.10">
    <property type="entry name" value="Electron Transport, Fmn-binding Protein, Chain A"/>
    <property type="match status" value="1"/>
</dbReference>
<comment type="similarity">
    <text evidence="2">Belongs to the pyridoxamine 5'-phosphate oxidase family.</text>
</comment>
<comment type="caution">
    <text evidence="8">The sequence shown here is derived from an EMBL/GenBank/DDBJ whole genome shotgun (WGS) entry which is preliminary data.</text>
</comment>
<keyword evidence="9" id="KW-1185">Reference proteome</keyword>
<dbReference type="InterPro" id="IPR012349">
    <property type="entry name" value="Split_barrel_FMN-bd"/>
</dbReference>
<feature type="domain" description="Pyridoxamine 5'-phosphate oxidase N-terminal" evidence="6">
    <location>
        <begin position="35"/>
        <end position="123"/>
    </location>
</feature>
<dbReference type="PIRSF" id="PIRSF000190">
    <property type="entry name" value="Pyd_amn-ph_oxd"/>
    <property type="match status" value="1"/>
</dbReference>
<gene>
    <name evidence="8" type="primary">phzG</name>
    <name evidence="8" type="ORF">ACFOY2_23360</name>
</gene>
<evidence type="ECO:0000256" key="3">
    <source>
        <dbReference type="ARBA" id="ARBA00022630"/>
    </source>
</evidence>
<evidence type="ECO:0000313" key="9">
    <source>
        <dbReference type="Proteomes" id="UP001595851"/>
    </source>
</evidence>
<keyword evidence="4" id="KW-0288">FMN</keyword>
<dbReference type="NCBIfam" id="NF038138">
    <property type="entry name" value="phena_PhzG"/>
    <property type="match status" value="1"/>
</dbReference>
<evidence type="ECO:0000256" key="4">
    <source>
        <dbReference type="ARBA" id="ARBA00022643"/>
    </source>
</evidence>
<dbReference type="RefSeq" id="WP_379530202.1">
    <property type="nucleotide sequence ID" value="NZ_JBHSBI010000011.1"/>
</dbReference>
<accession>A0ABV8GB17</accession>
<feature type="domain" description="Pyridoxine 5'-phosphate oxidase dimerisation C-terminal" evidence="7">
    <location>
        <begin position="172"/>
        <end position="211"/>
    </location>
</feature>
<dbReference type="Proteomes" id="UP001595851">
    <property type="component" value="Unassembled WGS sequence"/>
</dbReference>
<dbReference type="GO" id="GO:0016491">
    <property type="term" value="F:oxidoreductase activity"/>
    <property type="evidence" value="ECO:0007669"/>
    <property type="project" value="UniProtKB-KW"/>
</dbReference>
<evidence type="ECO:0000259" key="6">
    <source>
        <dbReference type="Pfam" id="PF01243"/>
    </source>
</evidence>
<evidence type="ECO:0000256" key="5">
    <source>
        <dbReference type="ARBA" id="ARBA00023002"/>
    </source>
</evidence>
<evidence type="ECO:0000259" key="7">
    <source>
        <dbReference type="Pfam" id="PF10590"/>
    </source>
</evidence>
<dbReference type="InterPro" id="IPR019576">
    <property type="entry name" value="Pyridoxamine_oxidase_dimer_C"/>
</dbReference>